<dbReference type="Pfam" id="PF26652">
    <property type="entry name" value="Zn_ribbon_double"/>
    <property type="match status" value="1"/>
</dbReference>
<dbReference type="EMBL" id="KB908877">
    <property type="protein sequence ID" value="EOA81046.1"/>
    <property type="molecule type" value="Genomic_DNA"/>
</dbReference>
<gene>
    <name evidence="3" type="ORF">SETTUDRAFT_35928</name>
</gene>
<dbReference type="InterPro" id="IPR058253">
    <property type="entry name" value="Zn_ribbon_double"/>
</dbReference>
<reference evidence="3 4" key="1">
    <citation type="journal article" date="2012" name="PLoS Pathog.">
        <title>Diverse lifestyles and strategies of plant pathogenesis encoded in the genomes of eighteen Dothideomycetes fungi.</title>
        <authorList>
            <person name="Ohm R.A."/>
            <person name="Feau N."/>
            <person name="Henrissat B."/>
            <person name="Schoch C.L."/>
            <person name="Horwitz B.A."/>
            <person name="Barry K.W."/>
            <person name="Condon B.J."/>
            <person name="Copeland A.C."/>
            <person name="Dhillon B."/>
            <person name="Glaser F."/>
            <person name="Hesse C.N."/>
            <person name="Kosti I."/>
            <person name="LaButti K."/>
            <person name="Lindquist E.A."/>
            <person name="Lucas S."/>
            <person name="Salamov A.A."/>
            <person name="Bradshaw R.E."/>
            <person name="Ciuffetti L."/>
            <person name="Hamelin R.C."/>
            <person name="Kema G.H.J."/>
            <person name="Lawrence C."/>
            <person name="Scott J.A."/>
            <person name="Spatafora J.W."/>
            <person name="Turgeon B.G."/>
            <person name="de Wit P.J.G.M."/>
            <person name="Zhong S."/>
            <person name="Goodwin S.B."/>
            <person name="Grigoriev I.V."/>
        </authorList>
    </citation>
    <scope>NUCLEOTIDE SEQUENCE [LARGE SCALE GENOMIC DNA]</scope>
    <source>
        <strain evidence="4">28A</strain>
    </source>
</reference>
<name>R0I699_EXST2</name>
<reference evidence="3 4" key="2">
    <citation type="journal article" date="2013" name="PLoS Genet.">
        <title>Comparative genome structure, secondary metabolite, and effector coding capacity across Cochliobolus pathogens.</title>
        <authorList>
            <person name="Condon B.J."/>
            <person name="Leng Y."/>
            <person name="Wu D."/>
            <person name="Bushley K.E."/>
            <person name="Ohm R.A."/>
            <person name="Otillar R."/>
            <person name="Martin J."/>
            <person name="Schackwitz W."/>
            <person name="Grimwood J."/>
            <person name="MohdZainudin N."/>
            <person name="Xue C."/>
            <person name="Wang R."/>
            <person name="Manning V.A."/>
            <person name="Dhillon B."/>
            <person name="Tu Z.J."/>
            <person name="Steffenson B.J."/>
            <person name="Salamov A."/>
            <person name="Sun H."/>
            <person name="Lowry S."/>
            <person name="LaButti K."/>
            <person name="Han J."/>
            <person name="Copeland A."/>
            <person name="Lindquist E."/>
            <person name="Barry K."/>
            <person name="Schmutz J."/>
            <person name="Baker S.E."/>
            <person name="Ciuffetti L.M."/>
            <person name="Grigoriev I.V."/>
            <person name="Zhong S."/>
            <person name="Turgeon B.G."/>
        </authorList>
    </citation>
    <scope>NUCLEOTIDE SEQUENCE [LARGE SCALE GENOMIC DNA]</scope>
    <source>
        <strain evidence="4">28A</strain>
    </source>
</reference>
<dbReference type="AlphaFoldDB" id="R0I699"/>
<feature type="compositionally biased region" description="Polar residues" evidence="1">
    <location>
        <begin position="204"/>
        <end position="225"/>
    </location>
</feature>
<dbReference type="Proteomes" id="UP000016935">
    <property type="component" value="Unassembled WGS sequence"/>
</dbReference>
<accession>R0I699</accession>
<sequence length="233" mass="25191">MVTDHSFCGRLRRLLGLPSLLEKTKFLILQDEQGYGERIGFWRCNCGHKNTILHLAEPCLHPLGLLQCRACPLNWCPPIPAVFTTQRLNITSHKPMSNAANTVRAVPELQTLASTHIYVCLGYGCGLSWRTDIKAEWLSGHKRRVLLLGGKRGKLHCDCGMKIFEPGNYHVFEVGPLMANFASAFSRMAMGGGSGGEGSNSAGETQPNGIADNTGSGLDAQSGQQARGGGLID</sequence>
<dbReference type="HOGENOM" id="CLU_1360288_0_0_1"/>
<evidence type="ECO:0000256" key="1">
    <source>
        <dbReference type="SAM" id="MobiDB-lite"/>
    </source>
</evidence>
<proteinExistence type="predicted"/>
<protein>
    <recommendedName>
        <fullName evidence="2">Probable double zinc ribbon domain-containing protein</fullName>
    </recommendedName>
</protein>
<dbReference type="RefSeq" id="XP_008031263.1">
    <property type="nucleotide sequence ID" value="XM_008033072.1"/>
</dbReference>
<keyword evidence="4" id="KW-1185">Reference proteome</keyword>
<dbReference type="OrthoDB" id="3765785at2759"/>
<feature type="domain" description="Probable double zinc ribbon" evidence="2">
    <location>
        <begin position="40"/>
        <end position="165"/>
    </location>
</feature>
<feature type="region of interest" description="Disordered" evidence="1">
    <location>
        <begin position="192"/>
        <end position="233"/>
    </location>
</feature>
<evidence type="ECO:0000259" key="2">
    <source>
        <dbReference type="Pfam" id="PF26652"/>
    </source>
</evidence>
<dbReference type="GeneID" id="19404069"/>
<evidence type="ECO:0000313" key="3">
    <source>
        <dbReference type="EMBL" id="EOA81046.1"/>
    </source>
</evidence>
<evidence type="ECO:0000313" key="4">
    <source>
        <dbReference type="Proteomes" id="UP000016935"/>
    </source>
</evidence>
<organism evidence="3 4">
    <name type="scientific">Exserohilum turcicum (strain 28A)</name>
    <name type="common">Northern leaf blight fungus</name>
    <name type="synonym">Setosphaeria turcica</name>
    <dbReference type="NCBI Taxonomy" id="671987"/>
    <lineage>
        <taxon>Eukaryota</taxon>
        <taxon>Fungi</taxon>
        <taxon>Dikarya</taxon>
        <taxon>Ascomycota</taxon>
        <taxon>Pezizomycotina</taxon>
        <taxon>Dothideomycetes</taxon>
        <taxon>Pleosporomycetidae</taxon>
        <taxon>Pleosporales</taxon>
        <taxon>Pleosporineae</taxon>
        <taxon>Pleosporaceae</taxon>
        <taxon>Exserohilum</taxon>
    </lineage>
</organism>